<accession>H6WYM6</accession>
<dbReference type="KEGG" id="vg:14014062"/>
<sequence>MSKYIALSNILKSANVAHLETDRYTVDVNGYRGADGWIVFQLANGDVLRRRANFDATCGQSCFYWVRVAGVLYLVDYLIDATSFTPAEWSSIDQAEFFKTGRKVISVEGADHATA</sequence>
<dbReference type="EMBL" id="JQ340774">
    <property type="protein sequence ID" value="AFB84081.1"/>
    <property type="molecule type" value="Genomic_DNA"/>
</dbReference>
<organism evidence="1 2">
    <name type="scientific">Hafnia phage Enc34</name>
    <dbReference type="NCBI Taxonomy" id="1150990"/>
    <lineage>
        <taxon>Viruses</taxon>
        <taxon>Duplodnaviria</taxon>
        <taxon>Heunggongvirae</taxon>
        <taxon>Uroviricota</taxon>
        <taxon>Caudoviricetes</taxon>
        <taxon>Casjensviridae</taxon>
        <taxon>Enchivirus</taxon>
        <taxon>Enchivirus Enc34</taxon>
    </lineage>
</organism>
<proteinExistence type="predicted"/>
<dbReference type="RefSeq" id="YP_007007069.1">
    <property type="nucleotide sequence ID" value="NC_019524.2"/>
</dbReference>
<name>H6WYM6_9CAUD</name>
<keyword evidence="2" id="KW-1185">Reference proteome</keyword>
<evidence type="ECO:0000313" key="1">
    <source>
        <dbReference type="EMBL" id="AFB84081.1"/>
    </source>
</evidence>
<dbReference type="Proteomes" id="UP000008024">
    <property type="component" value="Segment"/>
</dbReference>
<protein>
    <submittedName>
        <fullName evidence="1">Uncharacterized protein</fullName>
    </submittedName>
</protein>
<reference evidence="1 2" key="1">
    <citation type="journal article" date="2012" name="J. Virol.">
        <title>Complete Genome Sequence of the Enterobacter cancerogenus Bacteriophage Enc34.</title>
        <authorList>
            <person name="Kazaks A."/>
            <person name="Dislers A."/>
            <person name="Lipowsky G."/>
            <person name="Nikolajeva V."/>
            <person name="Tars K."/>
        </authorList>
    </citation>
    <scope>NUCLEOTIDE SEQUENCE [LARGE SCALE GENOMIC DNA]</scope>
</reference>
<dbReference type="GeneID" id="14014062"/>
<evidence type="ECO:0000313" key="2">
    <source>
        <dbReference type="Proteomes" id="UP000008024"/>
    </source>
</evidence>